<keyword evidence="2" id="KW-0472">Membrane</keyword>
<feature type="region of interest" description="Disordered" evidence="1">
    <location>
        <begin position="1"/>
        <end position="21"/>
    </location>
</feature>
<evidence type="ECO:0000256" key="2">
    <source>
        <dbReference type="SAM" id="Phobius"/>
    </source>
</evidence>
<keyword evidence="2" id="KW-0812">Transmembrane</keyword>
<sequence>MAQTQWQFEGGAFHEDLPNGRSSGTLEVSPVSVHFKCEHAEMELPVTGLQTKLGGASNRMLFLNHADQPDWTFFTTNHAILKHPVFAKDERMAGSRKRVSRTRWLSRASTFTFLGIIIALGLGLWWAKGPVAHAVAKRIPVEMEEKIGDAAFTSHTSSLNIIKDEEIVADFREFYGPLIEAIGSNRYTFEFFILEDSSLNAFALPGGKMAI</sequence>
<organism evidence="3">
    <name type="scientific">marine metagenome</name>
    <dbReference type="NCBI Taxonomy" id="408172"/>
    <lineage>
        <taxon>unclassified sequences</taxon>
        <taxon>metagenomes</taxon>
        <taxon>ecological metagenomes</taxon>
    </lineage>
</organism>
<evidence type="ECO:0000313" key="3">
    <source>
        <dbReference type="EMBL" id="SVD35451.1"/>
    </source>
</evidence>
<dbReference type="AlphaFoldDB" id="A0A382UP53"/>
<protein>
    <recommendedName>
        <fullName evidence="4">Peptidase M48 domain-containing protein</fullName>
    </recommendedName>
</protein>
<feature type="transmembrane region" description="Helical" evidence="2">
    <location>
        <begin position="104"/>
        <end position="127"/>
    </location>
</feature>
<keyword evidence="2" id="KW-1133">Transmembrane helix</keyword>
<accession>A0A382UP53</accession>
<dbReference type="EMBL" id="UINC01145367">
    <property type="protein sequence ID" value="SVD35451.1"/>
    <property type="molecule type" value="Genomic_DNA"/>
</dbReference>
<evidence type="ECO:0008006" key="4">
    <source>
        <dbReference type="Google" id="ProtNLM"/>
    </source>
</evidence>
<reference evidence="3" key="1">
    <citation type="submission" date="2018-05" db="EMBL/GenBank/DDBJ databases">
        <authorList>
            <person name="Lanie J.A."/>
            <person name="Ng W.-L."/>
            <person name="Kazmierczak K.M."/>
            <person name="Andrzejewski T.M."/>
            <person name="Davidsen T.M."/>
            <person name="Wayne K.J."/>
            <person name="Tettelin H."/>
            <person name="Glass J.I."/>
            <person name="Rusch D."/>
            <person name="Podicherti R."/>
            <person name="Tsui H.-C.T."/>
            <person name="Winkler M.E."/>
        </authorList>
    </citation>
    <scope>NUCLEOTIDE SEQUENCE</scope>
</reference>
<evidence type="ECO:0000256" key="1">
    <source>
        <dbReference type="SAM" id="MobiDB-lite"/>
    </source>
</evidence>
<feature type="non-terminal residue" evidence="3">
    <location>
        <position position="211"/>
    </location>
</feature>
<proteinExistence type="predicted"/>
<gene>
    <name evidence="3" type="ORF">METZ01_LOCUS388305</name>
</gene>
<name>A0A382UP53_9ZZZZ</name>